<reference evidence="2" key="2">
    <citation type="submission" date="2020-09" db="EMBL/GenBank/DDBJ databases">
        <authorList>
            <person name="Sun Q."/>
            <person name="Ohkuma M."/>
        </authorList>
    </citation>
    <scope>NUCLEOTIDE SEQUENCE</scope>
    <source>
        <strain evidence="2">JCM 3131</strain>
    </source>
</reference>
<keyword evidence="3" id="KW-1185">Reference proteome</keyword>
<evidence type="ECO:0008006" key="4">
    <source>
        <dbReference type="Google" id="ProtNLM"/>
    </source>
</evidence>
<evidence type="ECO:0000313" key="2">
    <source>
        <dbReference type="EMBL" id="GGQ59615.1"/>
    </source>
</evidence>
<feature type="chain" id="PRO_5037917105" description="Secreted protein" evidence="1">
    <location>
        <begin position="22"/>
        <end position="89"/>
    </location>
</feature>
<organism evidence="2 3">
    <name type="scientific">Streptomyces ruber</name>
    <dbReference type="NCBI Taxonomy" id="83378"/>
    <lineage>
        <taxon>Bacteria</taxon>
        <taxon>Bacillati</taxon>
        <taxon>Actinomycetota</taxon>
        <taxon>Actinomycetes</taxon>
        <taxon>Kitasatosporales</taxon>
        <taxon>Streptomycetaceae</taxon>
        <taxon>Streptomyces</taxon>
    </lineage>
</organism>
<feature type="signal peptide" evidence="1">
    <location>
        <begin position="1"/>
        <end position="21"/>
    </location>
</feature>
<accession>A0A918BCL9</accession>
<gene>
    <name evidence="2" type="ORF">GCM10010145_31990</name>
</gene>
<evidence type="ECO:0000256" key="1">
    <source>
        <dbReference type="SAM" id="SignalP"/>
    </source>
</evidence>
<reference evidence="2" key="1">
    <citation type="journal article" date="2014" name="Int. J. Syst. Evol. Microbiol.">
        <title>Complete genome sequence of Corynebacterium casei LMG S-19264T (=DSM 44701T), isolated from a smear-ripened cheese.</title>
        <authorList>
            <consortium name="US DOE Joint Genome Institute (JGI-PGF)"/>
            <person name="Walter F."/>
            <person name="Albersmeier A."/>
            <person name="Kalinowski J."/>
            <person name="Ruckert C."/>
        </authorList>
    </citation>
    <scope>NUCLEOTIDE SEQUENCE</scope>
    <source>
        <strain evidence="2">JCM 3131</strain>
    </source>
</reference>
<name>A0A918BCL9_9ACTN</name>
<dbReference type="EMBL" id="BMQK01000006">
    <property type="protein sequence ID" value="GGQ59615.1"/>
    <property type="molecule type" value="Genomic_DNA"/>
</dbReference>
<dbReference type="Proteomes" id="UP000620156">
    <property type="component" value="Unassembled WGS sequence"/>
</dbReference>
<protein>
    <recommendedName>
        <fullName evidence="4">Secreted protein</fullName>
    </recommendedName>
</protein>
<proteinExistence type="predicted"/>
<dbReference type="AlphaFoldDB" id="A0A918BCL9"/>
<keyword evidence="1" id="KW-0732">Signal</keyword>
<evidence type="ECO:0000313" key="3">
    <source>
        <dbReference type="Proteomes" id="UP000620156"/>
    </source>
</evidence>
<comment type="caution">
    <text evidence="2">The sequence shown here is derived from an EMBL/GenBank/DDBJ whole genome shotgun (WGS) entry which is preliminary data.</text>
</comment>
<sequence length="89" mass="8801">MVAAVGLAASIAGLTVPAAHAIDAGDAAGLAPVALLDTLTVAKLPAEYRNVIPLPSSQVQGLDRLNDLGQLQQLVAPAAPLLGLVPAFG</sequence>